<dbReference type="HOGENOM" id="CLU_016852_1_1_1"/>
<protein>
    <submittedName>
        <fullName evidence="3">Predicted protein</fullName>
    </submittedName>
</protein>
<dbReference type="Pfam" id="PF20434">
    <property type="entry name" value="BD-FAE"/>
    <property type="match status" value="1"/>
</dbReference>
<reference evidence="3 4" key="1">
    <citation type="journal article" date="2008" name="Nature">
        <title>The genome of Laccaria bicolor provides insights into mycorrhizal symbiosis.</title>
        <authorList>
            <person name="Martin F."/>
            <person name="Aerts A."/>
            <person name="Ahren D."/>
            <person name="Brun A."/>
            <person name="Danchin E.G.J."/>
            <person name="Duchaussoy F."/>
            <person name="Gibon J."/>
            <person name="Kohler A."/>
            <person name="Lindquist E."/>
            <person name="Pereda V."/>
            <person name="Salamov A."/>
            <person name="Shapiro H.J."/>
            <person name="Wuyts J."/>
            <person name="Blaudez D."/>
            <person name="Buee M."/>
            <person name="Brokstein P."/>
            <person name="Canbaeck B."/>
            <person name="Cohen D."/>
            <person name="Courty P.E."/>
            <person name="Coutinho P.M."/>
            <person name="Delaruelle C."/>
            <person name="Detter J.C."/>
            <person name="Deveau A."/>
            <person name="DiFazio S."/>
            <person name="Duplessis S."/>
            <person name="Fraissinet-Tachet L."/>
            <person name="Lucic E."/>
            <person name="Frey-Klett P."/>
            <person name="Fourrey C."/>
            <person name="Feussner I."/>
            <person name="Gay G."/>
            <person name="Grimwood J."/>
            <person name="Hoegger P.J."/>
            <person name="Jain P."/>
            <person name="Kilaru S."/>
            <person name="Labbe J."/>
            <person name="Lin Y.C."/>
            <person name="Legue V."/>
            <person name="Le Tacon F."/>
            <person name="Marmeisse R."/>
            <person name="Melayah D."/>
            <person name="Montanini B."/>
            <person name="Muratet M."/>
            <person name="Nehls U."/>
            <person name="Niculita-Hirzel H."/>
            <person name="Oudot-Le Secq M.P."/>
            <person name="Peter M."/>
            <person name="Quesneville H."/>
            <person name="Rajashekar B."/>
            <person name="Reich M."/>
            <person name="Rouhier N."/>
            <person name="Schmutz J."/>
            <person name="Yin T."/>
            <person name="Chalot M."/>
            <person name="Henrissat B."/>
            <person name="Kuees U."/>
            <person name="Lucas S."/>
            <person name="Van de Peer Y."/>
            <person name="Podila G.K."/>
            <person name="Polle A."/>
            <person name="Pukkila P.J."/>
            <person name="Richardson P.M."/>
            <person name="Rouze P."/>
            <person name="Sanders I.R."/>
            <person name="Stajich J.E."/>
            <person name="Tunlid A."/>
            <person name="Tuskan G."/>
            <person name="Grigoriev I.V."/>
        </authorList>
    </citation>
    <scope>NUCLEOTIDE SEQUENCE [LARGE SCALE GENOMIC DNA]</scope>
    <source>
        <strain evidence="4">S238N-H82 / ATCC MYA-4686</strain>
    </source>
</reference>
<dbReference type="OrthoDB" id="6495301at2759"/>
<keyword evidence="1" id="KW-0378">Hydrolase</keyword>
<organism evidence="4">
    <name type="scientific">Laccaria bicolor (strain S238N-H82 / ATCC MYA-4686)</name>
    <name type="common">Bicoloured deceiver</name>
    <name type="synonym">Laccaria laccata var. bicolor</name>
    <dbReference type="NCBI Taxonomy" id="486041"/>
    <lineage>
        <taxon>Eukaryota</taxon>
        <taxon>Fungi</taxon>
        <taxon>Dikarya</taxon>
        <taxon>Basidiomycota</taxon>
        <taxon>Agaricomycotina</taxon>
        <taxon>Agaricomycetes</taxon>
        <taxon>Agaricomycetidae</taxon>
        <taxon>Agaricales</taxon>
        <taxon>Agaricineae</taxon>
        <taxon>Hydnangiaceae</taxon>
        <taxon>Laccaria</taxon>
    </lineage>
</organism>
<dbReference type="EMBL" id="DS547092">
    <property type="protein sequence ID" value="EDR14255.1"/>
    <property type="molecule type" value="Genomic_DNA"/>
</dbReference>
<evidence type="ECO:0000256" key="1">
    <source>
        <dbReference type="ARBA" id="ARBA00022801"/>
    </source>
</evidence>
<dbReference type="InterPro" id="IPR049492">
    <property type="entry name" value="BD-FAE-like_dom"/>
</dbReference>
<proteinExistence type="predicted"/>
<dbReference type="InterPro" id="IPR029058">
    <property type="entry name" value="AB_hydrolase_fold"/>
</dbReference>
<feature type="domain" description="BD-FAE-like" evidence="2">
    <location>
        <begin position="26"/>
        <end position="236"/>
    </location>
</feature>
<dbReference type="InterPro" id="IPR050300">
    <property type="entry name" value="GDXG_lipolytic_enzyme"/>
</dbReference>
<dbReference type="PANTHER" id="PTHR48081">
    <property type="entry name" value="AB HYDROLASE SUPERFAMILY PROTEIN C4A8.06C"/>
    <property type="match status" value="1"/>
</dbReference>
<dbReference type="KEGG" id="lbc:LACBIDRAFT_305900"/>
<accession>B0CS74</accession>
<dbReference type="STRING" id="486041.B0CS74"/>
<dbReference type="GO" id="GO:0016787">
    <property type="term" value="F:hydrolase activity"/>
    <property type="evidence" value="ECO:0007669"/>
    <property type="project" value="UniProtKB-KW"/>
</dbReference>
<dbReference type="SUPFAM" id="SSF53474">
    <property type="entry name" value="alpha/beta-Hydrolases"/>
    <property type="match status" value="1"/>
</dbReference>
<sequence>MSLHVQVFTDIPYTSSSTRDALREFDLYLPQTTTVQLPLVCYIHGGAWRSGDKTNHSALAQRLALSLGFPVAVPNYRLTPATPTPESHFRHPKHAEDLLEFLEFLMTWAGPKDVVGRAFDPQTLFLLGHSCSAHMLASIFLDSSATSPTLTPSPSLLASVKGIAVSEGIYNIDSLLLRFPKYREWFIENAFGKHETYAQFDVSRYPLRSPAIFWLVLHSKEDTLVDESQSEGMYRHLHNLYGEDKECISFNADALKGEHDGIFSGDEYPTVIGEFVSHVLGIIHG</sequence>
<dbReference type="Proteomes" id="UP000001194">
    <property type="component" value="Unassembled WGS sequence"/>
</dbReference>
<evidence type="ECO:0000259" key="2">
    <source>
        <dbReference type="Pfam" id="PF20434"/>
    </source>
</evidence>
<evidence type="ECO:0000313" key="3">
    <source>
        <dbReference type="EMBL" id="EDR14255.1"/>
    </source>
</evidence>
<name>B0CS74_LACBS</name>
<dbReference type="GeneID" id="6070753"/>
<gene>
    <name evidence="3" type="ORF">LACBIDRAFT_305900</name>
</gene>
<dbReference type="InParanoid" id="B0CS74"/>
<evidence type="ECO:0000313" key="4">
    <source>
        <dbReference type="Proteomes" id="UP000001194"/>
    </source>
</evidence>
<dbReference type="PANTHER" id="PTHR48081:SF33">
    <property type="entry name" value="KYNURENINE FORMAMIDASE"/>
    <property type="match status" value="1"/>
</dbReference>
<dbReference type="AlphaFoldDB" id="B0CS74"/>
<dbReference type="RefSeq" id="XP_001874814.1">
    <property type="nucleotide sequence ID" value="XM_001874779.1"/>
</dbReference>
<dbReference type="Gene3D" id="3.40.50.1820">
    <property type="entry name" value="alpha/beta hydrolase"/>
    <property type="match status" value="1"/>
</dbReference>
<keyword evidence="4" id="KW-1185">Reference proteome</keyword>